<evidence type="ECO:0000313" key="3">
    <source>
        <dbReference type="EMBL" id="OIR02680.1"/>
    </source>
</evidence>
<gene>
    <name evidence="3" type="primary">yohD_2</name>
    <name evidence="3" type="ORF">GALL_151320</name>
</gene>
<dbReference type="PANTHER" id="PTHR42709:SF2">
    <property type="entry name" value="INNER MEMBRANE PROTEIN YOHD"/>
    <property type="match status" value="1"/>
</dbReference>
<accession>A0A1J5SF56</accession>
<dbReference type="AlphaFoldDB" id="A0A1J5SF56"/>
<feature type="domain" description="VTT" evidence="2">
    <location>
        <begin position="22"/>
        <end position="142"/>
    </location>
</feature>
<name>A0A1J5SF56_9ZZZZ</name>
<feature type="transmembrane region" description="Helical" evidence="1">
    <location>
        <begin position="40"/>
        <end position="61"/>
    </location>
</feature>
<dbReference type="PANTHER" id="PTHR42709">
    <property type="entry name" value="ALKALINE PHOSPHATASE LIKE PROTEIN"/>
    <property type="match status" value="1"/>
</dbReference>
<proteinExistence type="predicted"/>
<comment type="caution">
    <text evidence="3">The sequence shown here is derived from an EMBL/GenBank/DDBJ whole genome shotgun (WGS) entry which is preliminary data.</text>
</comment>
<evidence type="ECO:0000256" key="1">
    <source>
        <dbReference type="SAM" id="Phobius"/>
    </source>
</evidence>
<keyword evidence="1" id="KW-0472">Membrane</keyword>
<dbReference type="GO" id="GO:0005886">
    <property type="term" value="C:plasma membrane"/>
    <property type="evidence" value="ECO:0007669"/>
    <property type="project" value="TreeGrafter"/>
</dbReference>
<dbReference type="EMBL" id="MLJW01000072">
    <property type="protein sequence ID" value="OIR02680.1"/>
    <property type="molecule type" value="Genomic_DNA"/>
</dbReference>
<dbReference type="Pfam" id="PF09335">
    <property type="entry name" value="VTT_dom"/>
    <property type="match status" value="1"/>
</dbReference>
<reference evidence="3" key="1">
    <citation type="submission" date="2016-10" db="EMBL/GenBank/DDBJ databases">
        <title>Sequence of Gallionella enrichment culture.</title>
        <authorList>
            <person name="Poehlein A."/>
            <person name="Muehling M."/>
            <person name="Daniel R."/>
        </authorList>
    </citation>
    <scope>NUCLEOTIDE SEQUENCE</scope>
</reference>
<organism evidence="3">
    <name type="scientific">mine drainage metagenome</name>
    <dbReference type="NCBI Taxonomy" id="410659"/>
    <lineage>
        <taxon>unclassified sequences</taxon>
        <taxon>metagenomes</taxon>
        <taxon>ecological metagenomes</taxon>
    </lineage>
</organism>
<feature type="transmembrane region" description="Helical" evidence="1">
    <location>
        <begin position="124"/>
        <end position="145"/>
    </location>
</feature>
<evidence type="ECO:0000259" key="2">
    <source>
        <dbReference type="Pfam" id="PF09335"/>
    </source>
</evidence>
<feature type="transmembrane region" description="Helical" evidence="1">
    <location>
        <begin position="160"/>
        <end position="178"/>
    </location>
</feature>
<dbReference type="InterPro" id="IPR032816">
    <property type="entry name" value="VTT_dom"/>
</dbReference>
<keyword evidence="1" id="KW-0812">Transmembrane</keyword>
<keyword evidence="1" id="KW-1133">Transmembrane helix</keyword>
<protein>
    <submittedName>
        <fullName evidence="3">Inner membrane protein YohD</fullName>
    </submittedName>
</protein>
<feature type="transmembrane region" description="Helical" evidence="1">
    <location>
        <begin position="12"/>
        <end position="33"/>
    </location>
</feature>
<sequence length="188" mass="20422">MVEQWIQDWGYAAVAIGAFAEGETVLLAAGYAAHAGLLDWWLVAAVAAVAATAGDQSFYWIGRLWGARLLARFPRLAAQFPRVADLLRRYPHWAIVGVRFLYGLRIAGPIIIGTAGVPPWRFALFNAIGALLWAPLIAGLGWGFGRALSGLSSQIQRVELGLLILVGLVVAFAVLMRWRAGRRASRSK</sequence>
<dbReference type="InterPro" id="IPR051311">
    <property type="entry name" value="DedA_domain"/>
</dbReference>